<dbReference type="InterPro" id="IPR020568">
    <property type="entry name" value="Ribosomal_Su5_D2-typ_SF"/>
</dbReference>
<dbReference type="EC" id="3.1.26.5" evidence="7"/>
<comment type="function">
    <text evidence="1">RNaseP catalyzes the removal of the 5'-leader sequence from pre-tRNA to produce the mature 5'-terminus. It can also cleave other RNA substrates such as 4.5S RNA. The protein component plays an auxiliary but essential role in vivo by binding to the 5'-leader sequence and broadening the substrate specificity of the ribozyme.</text>
</comment>
<dbReference type="InterPro" id="IPR020539">
    <property type="entry name" value="RNase_P_CS"/>
</dbReference>
<dbReference type="InterPro" id="IPR014721">
    <property type="entry name" value="Ribsml_uS5_D2-typ_fold_subgr"/>
</dbReference>
<protein>
    <recommendedName>
        <fullName evidence="7">Ribonuclease P protein component</fullName>
        <ecNumber evidence="7">3.1.26.5</ecNumber>
    </recommendedName>
</protein>
<dbReference type="GO" id="GO:0000049">
    <property type="term" value="F:tRNA binding"/>
    <property type="evidence" value="ECO:0007669"/>
    <property type="project" value="InterPro"/>
</dbReference>
<evidence type="ECO:0000256" key="3">
    <source>
        <dbReference type="ARBA" id="ARBA00022722"/>
    </source>
</evidence>
<evidence type="ECO:0000256" key="4">
    <source>
        <dbReference type="ARBA" id="ARBA00022759"/>
    </source>
</evidence>
<accession>A0A9D1E098</accession>
<evidence type="ECO:0000256" key="2">
    <source>
        <dbReference type="ARBA" id="ARBA00022694"/>
    </source>
</evidence>
<evidence type="ECO:0000313" key="8">
    <source>
        <dbReference type="EMBL" id="HIR62044.1"/>
    </source>
</evidence>
<evidence type="ECO:0000256" key="7">
    <source>
        <dbReference type="NCBIfam" id="TIGR00188"/>
    </source>
</evidence>
<dbReference type="InterPro" id="IPR000100">
    <property type="entry name" value="RNase_P"/>
</dbReference>
<keyword evidence="2" id="KW-0819">tRNA processing</keyword>
<reference evidence="8" key="1">
    <citation type="submission" date="2020-10" db="EMBL/GenBank/DDBJ databases">
        <authorList>
            <person name="Gilroy R."/>
        </authorList>
    </citation>
    <scope>NUCLEOTIDE SEQUENCE</scope>
    <source>
        <strain evidence="8">ChiHjej13B12-12457</strain>
    </source>
</reference>
<dbReference type="GO" id="GO:0008033">
    <property type="term" value="P:tRNA processing"/>
    <property type="evidence" value="ECO:0007669"/>
    <property type="project" value="UniProtKB-KW"/>
</dbReference>
<proteinExistence type="predicted"/>
<keyword evidence="4" id="KW-0255">Endonuclease</keyword>
<dbReference type="AlphaFoldDB" id="A0A9D1E098"/>
<dbReference type="Proteomes" id="UP000886744">
    <property type="component" value="Unassembled WGS sequence"/>
</dbReference>
<evidence type="ECO:0000256" key="5">
    <source>
        <dbReference type="ARBA" id="ARBA00022801"/>
    </source>
</evidence>
<dbReference type="Gene3D" id="3.30.230.10">
    <property type="match status" value="1"/>
</dbReference>
<name>A0A9D1E098_9BACT</name>
<organism evidence="8 9">
    <name type="scientific">Candidatus Coprenecus avistercoris</name>
    <dbReference type="NCBI Taxonomy" id="2840730"/>
    <lineage>
        <taxon>Bacteria</taxon>
        <taxon>Pseudomonadati</taxon>
        <taxon>Bacteroidota</taxon>
        <taxon>Bacteroidia</taxon>
        <taxon>Bacteroidales</taxon>
        <taxon>Rikenellaceae</taxon>
        <taxon>Rikenellaceae incertae sedis</taxon>
        <taxon>Candidatus Coprenecus</taxon>
    </lineage>
</organism>
<gene>
    <name evidence="8" type="primary">rnpA</name>
    <name evidence="8" type="ORF">IAC94_00775</name>
</gene>
<keyword evidence="3" id="KW-0540">Nuclease</keyword>
<dbReference type="PROSITE" id="PS00648">
    <property type="entry name" value="RIBONUCLEASE_P"/>
    <property type="match status" value="1"/>
</dbReference>
<evidence type="ECO:0000256" key="6">
    <source>
        <dbReference type="ARBA" id="ARBA00022884"/>
    </source>
</evidence>
<comment type="caution">
    <text evidence="8">The sequence shown here is derived from an EMBL/GenBank/DDBJ whole genome shotgun (WGS) entry which is preliminary data.</text>
</comment>
<keyword evidence="5 8" id="KW-0378">Hydrolase</keyword>
<evidence type="ECO:0000256" key="1">
    <source>
        <dbReference type="ARBA" id="ARBA00002663"/>
    </source>
</evidence>
<dbReference type="NCBIfam" id="TIGR00188">
    <property type="entry name" value="rnpA"/>
    <property type="match status" value="1"/>
</dbReference>
<dbReference type="SUPFAM" id="SSF54211">
    <property type="entry name" value="Ribosomal protein S5 domain 2-like"/>
    <property type="match status" value="1"/>
</dbReference>
<sequence>MKLAEKIHSEGQKFYSRPYRVYYLDISEGETHSVIISVPKKLFKRAVRRNLIRRRTREALRLMRGEFPALEGRHLMLVYTATEILDYAAIYEGLGAALGKLPPLS</sequence>
<dbReference type="EMBL" id="DVHI01000014">
    <property type="protein sequence ID" value="HIR62044.1"/>
    <property type="molecule type" value="Genomic_DNA"/>
</dbReference>
<evidence type="ECO:0000313" key="9">
    <source>
        <dbReference type="Proteomes" id="UP000886744"/>
    </source>
</evidence>
<reference evidence="8" key="2">
    <citation type="journal article" date="2021" name="PeerJ">
        <title>Extensive microbial diversity within the chicken gut microbiome revealed by metagenomics and culture.</title>
        <authorList>
            <person name="Gilroy R."/>
            <person name="Ravi A."/>
            <person name="Getino M."/>
            <person name="Pursley I."/>
            <person name="Horton D.L."/>
            <person name="Alikhan N.F."/>
            <person name="Baker D."/>
            <person name="Gharbi K."/>
            <person name="Hall N."/>
            <person name="Watson M."/>
            <person name="Adriaenssens E.M."/>
            <person name="Foster-Nyarko E."/>
            <person name="Jarju S."/>
            <person name="Secka A."/>
            <person name="Antonio M."/>
            <person name="Oren A."/>
            <person name="Chaudhuri R.R."/>
            <person name="La Ragione R."/>
            <person name="Hildebrand F."/>
            <person name="Pallen M.J."/>
        </authorList>
    </citation>
    <scope>NUCLEOTIDE SEQUENCE</scope>
    <source>
        <strain evidence="8">ChiHjej13B12-12457</strain>
    </source>
</reference>
<keyword evidence="6" id="KW-0694">RNA-binding</keyword>
<dbReference type="Pfam" id="PF00825">
    <property type="entry name" value="Ribonuclease_P"/>
    <property type="match status" value="1"/>
</dbReference>
<dbReference type="GO" id="GO:0004526">
    <property type="term" value="F:ribonuclease P activity"/>
    <property type="evidence" value="ECO:0007669"/>
    <property type="project" value="UniProtKB-UniRule"/>
</dbReference>